<dbReference type="Proteomes" id="UP000247702">
    <property type="component" value="Unassembled WGS sequence"/>
</dbReference>
<accession>A0A2Z6QVR9</accession>
<evidence type="ECO:0000256" key="2">
    <source>
        <dbReference type="SAM" id="Phobius"/>
    </source>
</evidence>
<name>A0A2Z6QVR9_9GLOM</name>
<keyword evidence="2" id="KW-0472">Membrane</keyword>
<feature type="coiled-coil region" evidence="1">
    <location>
        <begin position="206"/>
        <end position="255"/>
    </location>
</feature>
<reference evidence="3 4" key="1">
    <citation type="submission" date="2017-11" db="EMBL/GenBank/DDBJ databases">
        <title>The genome of Rhizophagus clarus HR1 reveals common genetic basis of auxotrophy among arbuscular mycorrhizal fungi.</title>
        <authorList>
            <person name="Kobayashi Y."/>
        </authorList>
    </citation>
    <scope>NUCLEOTIDE SEQUENCE [LARGE SCALE GENOMIC DNA]</scope>
    <source>
        <strain evidence="3 4">HR1</strain>
    </source>
</reference>
<organism evidence="3 4">
    <name type="scientific">Rhizophagus clarus</name>
    <dbReference type="NCBI Taxonomy" id="94130"/>
    <lineage>
        <taxon>Eukaryota</taxon>
        <taxon>Fungi</taxon>
        <taxon>Fungi incertae sedis</taxon>
        <taxon>Mucoromycota</taxon>
        <taxon>Glomeromycotina</taxon>
        <taxon>Glomeromycetes</taxon>
        <taxon>Glomerales</taxon>
        <taxon>Glomeraceae</taxon>
        <taxon>Rhizophagus</taxon>
    </lineage>
</organism>
<proteinExistence type="predicted"/>
<protein>
    <submittedName>
        <fullName evidence="3">Uncharacterized protein</fullName>
    </submittedName>
</protein>
<keyword evidence="4" id="KW-1185">Reference proteome</keyword>
<evidence type="ECO:0000256" key="1">
    <source>
        <dbReference type="SAM" id="Coils"/>
    </source>
</evidence>
<comment type="caution">
    <text evidence="3">The sequence shown here is derived from an EMBL/GenBank/DDBJ whole genome shotgun (WGS) entry which is preliminary data.</text>
</comment>
<gene>
    <name evidence="3" type="ORF">RclHR1_01680020</name>
</gene>
<feature type="transmembrane region" description="Helical" evidence="2">
    <location>
        <begin position="160"/>
        <end position="180"/>
    </location>
</feature>
<dbReference type="AlphaFoldDB" id="A0A2Z6QVR9"/>
<keyword evidence="2" id="KW-1133">Transmembrane helix</keyword>
<dbReference type="EMBL" id="BEXD01000757">
    <property type="protein sequence ID" value="GBB89949.1"/>
    <property type="molecule type" value="Genomic_DNA"/>
</dbReference>
<evidence type="ECO:0000313" key="4">
    <source>
        <dbReference type="Proteomes" id="UP000247702"/>
    </source>
</evidence>
<keyword evidence="1" id="KW-0175">Coiled coil</keyword>
<keyword evidence="2" id="KW-0812">Transmembrane</keyword>
<evidence type="ECO:0000313" key="3">
    <source>
        <dbReference type="EMBL" id="GBB89949.1"/>
    </source>
</evidence>
<sequence length="314" mass="37780">MLRHNRLLRYCFRKYSTFQPPNNLENLGFRKFKPSDNLKNLRFRKYSTFQPSGKRNELPDDLLNEIILMKQNSKEIECAEQNLRKEIDIIGRNLSKESMKQDLRKEIEQSLRKTLKKEFEDSKNELIFQNNTATMEKLRSFSSLNNDIKSQAINVYKTSMLVLLIIISAFNISFLMSYAYDYCKKRWENFLNHEIIGYSWLVKIVREILRNDLKLVKQENNRLIGNLQNVIRTVKQDFKKEFENFEDDIRDEIKNIRLVLRKEFEDTEHVIKKEIKNMRHVLSKDIRYDLSKPKLSLNPNDNTKKDIDEFLCEY</sequence>